<reference evidence="1" key="1">
    <citation type="journal article" date="2023" name="bioRxiv">
        <title>Improved chromosome-level genome assembly for marigold (Tagetes erecta).</title>
        <authorList>
            <person name="Jiang F."/>
            <person name="Yuan L."/>
            <person name="Wang S."/>
            <person name="Wang H."/>
            <person name="Xu D."/>
            <person name="Wang A."/>
            <person name="Fan W."/>
        </authorList>
    </citation>
    <scope>NUCLEOTIDE SEQUENCE</scope>
    <source>
        <strain evidence="1">WSJ</strain>
        <tissue evidence="1">Leaf</tissue>
    </source>
</reference>
<proteinExistence type="predicted"/>
<dbReference type="Proteomes" id="UP001229421">
    <property type="component" value="Unassembled WGS sequence"/>
</dbReference>
<protein>
    <submittedName>
        <fullName evidence="1">Uncharacterized protein</fullName>
    </submittedName>
</protein>
<evidence type="ECO:0000313" key="1">
    <source>
        <dbReference type="EMBL" id="KAK1411341.1"/>
    </source>
</evidence>
<dbReference type="EMBL" id="JAUHHV010000010">
    <property type="protein sequence ID" value="KAK1411341.1"/>
    <property type="molecule type" value="Genomic_DNA"/>
</dbReference>
<accession>A0AAD8JZ45</accession>
<name>A0AAD8JZ45_TARER</name>
<comment type="caution">
    <text evidence="1">The sequence shown here is derived from an EMBL/GenBank/DDBJ whole genome shotgun (WGS) entry which is preliminary data.</text>
</comment>
<organism evidence="1 2">
    <name type="scientific">Tagetes erecta</name>
    <name type="common">African marigold</name>
    <dbReference type="NCBI Taxonomy" id="13708"/>
    <lineage>
        <taxon>Eukaryota</taxon>
        <taxon>Viridiplantae</taxon>
        <taxon>Streptophyta</taxon>
        <taxon>Embryophyta</taxon>
        <taxon>Tracheophyta</taxon>
        <taxon>Spermatophyta</taxon>
        <taxon>Magnoliopsida</taxon>
        <taxon>eudicotyledons</taxon>
        <taxon>Gunneridae</taxon>
        <taxon>Pentapetalae</taxon>
        <taxon>asterids</taxon>
        <taxon>campanulids</taxon>
        <taxon>Asterales</taxon>
        <taxon>Asteraceae</taxon>
        <taxon>Asteroideae</taxon>
        <taxon>Heliantheae alliance</taxon>
        <taxon>Tageteae</taxon>
        <taxon>Tagetes</taxon>
    </lineage>
</organism>
<dbReference type="AlphaFoldDB" id="A0AAD8JZ45"/>
<sequence>MLGIVRDMGIKAVQATNKVDMVIRRWVKAATGHKVVDLTWVRVTRFNHRCINLFVLDSADSSEVPASHANEVFTVSSKNVMICLAE</sequence>
<keyword evidence="2" id="KW-1185">Reference proteome</keyword>
<gene>
    <name evidence="1" type="ORF">QVD17_37889</name>
</gene>
<evidence type="ECO:0000313" key="2">
    <source>
        <dbReference type="Proteomes" id="UP001229421"/>
    </source>
</evidence>